<evidence type="ECO:0000313" key="3">
    <source>
        <dbReference type="EMBL" id="OAG75035.1"/>
    </source>
</evidence>
<dbReference type="InterPro" id="IPR036691">
    <property type="entry name" value="Endo/exonu/phosph_ase_sf"/>
</dbReference>
<sequence length="343" mass="37346">MTRFAKSLTLPGVVFLLGAALVGMPIQPALAVPTGEHEFLSPTTQQEASPSPAAAPAPAHSLKLATWNMEWLMAEDGPLAASAPPDRPHRTAADFEKLAAYARHLDADIVGLQEVDTTATAERLFPARTYQIFMTNDALLQHPALAVRKPLPAHRNPDLVELDVAPTTATHQLRRGLDVTVETDTIPLRILVLHLKTGCWDNPVSEKHHNCPTLLQQFGVLQHWISARAAAHEAFVIMGDFNRRMTVYDPFFLILRQAAPLSLTTAGWASPCENGSYFIDHILLGGAAQNWLQPHSLRVMTYRQESQPATLSDHCAVSVRLTPKALAPSAPSATTAFQPGTQP</sequence>
<feature type="domain" description="Endonuclease/exonuclease/phosphatase" evidence="2">
    <location>
        <begin position="65"/>
        <end position="314"/>
    </location>
</feature>
<proteinExistence type="predicted"/>
<evidence type="ECO:0000256" key="1">
    <source>
        <dbReference type="SAM" id="MobiDB-lite"/>
    </source>
</evidence>
<accession>A0A177G6Q4</accession>
<organism evidence="3 4">
    <name type="scientific">Acetobacter malorum</name>
    <dbReference type="NCBI Taxonomy" id="178901"/>
    <lineage>
        <taxon>Bacteria</taxon>
        <taxon>Pseudomonadati</taxon>
        <taxon>Pseudomonadota</taxon>
        <taxon>Alphaproteobacteria</taxon>
        <taxon>Acetobacterales</taxon>
        <taxon>Acetobacteraceae</taxon>
        <taxon>Acetobacter</taxon>
    </lineage>
</organism>
<evidence type="ECO:0000313" key="4">
    <source>
        <dbReference type="Proteomes" id="UP000077349"/>
    </source>
</evidence>
<comment type="caution">
    <text evidence="3">The sequence shown here is derived from an EMBL/GenBank/DDBJ whole genome shotgun (WGS) entry which is preliminary data.</text>
</comment>
<protein>
    <recommendedName>
        <fullName evidence="2">Endonuclease/exonuclease/phosphatase domain-containing protein</fullName>
    </recommendedName>
</protein>
<gene>
    <name evidence="3" type="ORF">Amal_03799</name>
</gene>
<dbReference type="InterPro" id="IPR005135">
    <property type="entry name" value="Endo/exonuclease/phosphatase"/>
</dbReference>
<dbReference type="Proteomes" id="UP000077349">
    <property type="component" value="Unassembled WGS sequence"/>
</dbReference>
<name>A0A177G6Q4_9PROT</name>
<dbReference type="Gene3D" id="3.60.10.10">
    <property type="entry name" value="Endonuclease/exonuclease/phosphatase"/>
    <property type="match status" value="1"/>
</dbReference>
<dbReference type="AlphaFoldDB" id="A0A177G6Q4"/>
<dbReference type="EMBL" id="LVHD01000161">
    <property type="protein sequence ID" value="OAG75035.1"/>
    <property type="molecule type" value="Genomic_DNA"/>
</dbReference>
<dbReference type="Pfam" id="PF03372">
    <property type="entry name" value="Exo_endo_phos"/>
    <property type="match status" value="1"/>
</dbReference>
<dbReference type="GO" id="GO:0003824">
    <property type="term" value="F:catalytic activity"/>
    <property type="evidence" value="ECO:0007669"/>
    <property type="project" value="InterPro"/>
</dbReference>
<dbReference type="PATRIC" id="fig|178901.16.peg.4108"/>
<evidence type="ECO:0000259" key="2">
    <source>
        <dbReference type="Pfam" id="PF03372"/>
    </source>
</evidence>
<reference evidence="3 4" key="1">
    <citation type="submission" date="2016-03" db="EMBL/GenBank/DDBJ databases">
        <title>Draft genome sequence of Acetobacter malorum CECT 7742, a strain isolated from strawberry vinegar.</title>
        <authorList>
            <person name="Sainz F."/>
            <person name="Mas A."/>
            <person name="Torija M.J."/>
        </authorList>
    </citation>
    <scope>NUCLEOTIDE SEQUENCE [LARGE SCALE GENOMIC DNA]</scope>
    <source>
        <strain evidence="3 4">CECT 7742</strain>
    </source>
</reference>
<feature type="region of interest" description="Disordered" evidence="1">
    <location>
        <begin position="38"/>
        <end position="59"/>
    </location>
</feature>
<dbReference type="SUPFAM" id="SSF56219">
    <property type="entry name" value="DNase I-like"/>
    <property type="match status" value="1"/>
</dbReference>
<feature type="compositionally biased region" description="Low complexity" evidence="1">
    <location>
        <begin position="48"/>
        <end position="59"/>
    </location>
</feature>